<feature type="signal peptide" evidence="1">
    <location>
        <begin position="1"/>
        <end position="24"/>
    </location>
</feature>
<protein>
    <recommendedName>
        <fullName evidence="4">PEP-CTERM protein-sorting domain-containing protein</fullName>
    </recommendedName>
</protein>
<accession>A0A1H7JQ11</accession>
<evidence type="ECO:0000256" key="1">
    <source>
        <dbReference type="SAM" id="SignalP"/>
    </source>
</evidence>
<name>A0A1H7JQ11_9GAMM</name>
<organism evidence="2 3">
    <name type="scientific">Colwellia chukchiensis</name>
    <dbReference type="NCBI Taxonomy" id="641665"/>
    <lineage>
        <taxon>Bacteria</taxon>
        <taxon>Pseudomonadati</taxon>
        <taxon>Pseudomonadota</taxon>
        <taxon>Gammaproteobacteria</taxon>
        <taxon>Alteromonadales</taxon>
        <taxon>Colwelliaceae</taxon>
        <taxon>Colwellia</taxon>
    </lineage>
</organism>
<keyword evidence="3" id="KW-1185">Reference proteome</keyword>
<dbReference type="AlphaFoldDB" id="A0A1H7JQ11"/>
<reference evidence="3" key="1">
    <citation type="submission" date="2016-10" db="EMBL/GenBank/DDBJ databases">
        <authorList>
            <person name="Varghese N."/>
            <person name="Submissions S."/>
        </authorList>
    </citation>
    <scope>NUCLEOTIDE SEQUENCE [LARGE SCALE GENOMIC DNA]</scope>
    <source>
        <strain evidence="3">CGMCC 1.9127</strain>
    </source>
</reference>
<dbReference type="Proteomes" id="UP000199297">
    <property type="component" value="Unassembled WGS sequence"/>
</dbReference>
<keyword evidence="1" id="KW-0732">Signal</keyword>
<feature type="chain" id="PRO_5011777424" description="PEP-CTERM protein-sorting domain-containing protein" evidence="1">
    <location>
        <begin position="25"/>
        <end position="258"/>
    </location>
</feature>
<evidence type="ECO:0000313" key="3">
    <source>
        <dbReference type="Proteomes" id="UP000199297"/>
    </source>
</evidence>
<dbReference type="EMBL" id="FOBI01000002">
    <property type="protein sequence ID" value="SEK76683.1"/>
    <property type="molecule type" value="Genomic_DNA"/>
</dbReference>
<evidence type="ECO:0008006" key="4">
    <source>
        <dbReference type="Google" id="ProtNLM"/>
    </source>
</evidence>
<gene>
    <name evidence="2" type="ORF">SAMN05216262_102316</name>
</gene>
<evidence type="ECO:0000313" key="2">
    <source>
        <dbReference type="EMBL" id="SEK76683.1"/>
    </source>
</evidence>
<sequence>MHARRFLKPFMVIVVMTLSNTVFASLIARDYLANGDGAITYDTDSGYEWLDLTYTRSMCLQDTLNNGCNNYHDYLASLDDGWLFANSQQVSNLLAKFAFASNQSAIYGDAKPGSGYYYYKNPNQTFISDVNALTLLGESMSAGSSLYGIKGFTRDNINGAHEQFMAYYNKNQSLGIVAFGDYHRVAQGKPIQAFYTYRVAKAESVFISSKPQITSTNVINNATALPEPASLTLFSLLLSALFMHGYYRRRKTECFQPI</sequence>
<proteinExistence type="predicted"/>